<accession>A0ABU9PW69</accession>
<keyword evidence="2" id="KW-1185">Reference proteome</keyword>
<dbReference type="RefSeq" id="WP_254785014.1">
    <property type="nucleotide sequence ID" value="NZ_JBANDC010000008.1"/>
</dbReference>
<evidence type="ECO:0000313" key="2">
    <source>
        <dbReference type="Proteomes" id="UP001495910"/>
    </source>
</evidence>
<gene>
    <name evidence="1" type="ORF">V8G57_12810</name>
</gene>
<proteinExistence type="predicted"/>
<name>A0ABU9PW69_9BURK</name>
<reference evidence="1 2" key="1">
    <citation type="submission" date="2024-02" db="EMBL/GenBank/DDBJ databases">
        <title>Draft genome sequence of Collimonas sp. strain H4R21, an effective mineral-weathering bacterial strain isolated from the beech rhizosphere.</title>
        <authorList>
            <person name="Morin E."/>
            <person name="Uroz S."/>
            <person name="Leveau J.H.J."/>
            <person name="Kumar R."/>
            <person name="Rey M.W."/>
            <person name="Pham J."/>
        </authorList>
    </citation>
    <scope>NUCLEOTIDE SEQUENCE [LARGE SCALE GENOMIC DNA]</scope>
    <source>
        <strain evidence="1 2">H4R21</strain>
    </source>
</reference>
<evidence type="ECO:0000313" key="1">
    <source>
        <dbReference type="EMBL" id="MEM4988269.1"/>
    </source>
</evidence>
<protein>
    <submittedName>
        <fullName evidence="1">Uncharacterized protein</fullName>
    </submittedName>
</protein>
<dbReference type="Proteomes" id="UP001495910">
    <property type="component" value="Unassembled WGS sequence"/>
</dbReference>
<organism evidence="1 2">
    <name type="scientific">Collimonas rhizosphaerae</name>
    <dbReference type="NCBI Taxonomy" id="3126357"/>
    <lineage>
        <taxon>Bacteria</taxon>
        <taxon>Pseudomonadati</taxon>
        <taxon>Pseudomonadota</taxon>
        <taxon>Betaproteobacteria</taxon>
        <taxon>Burkholderiales</taxon>
        <taxon>Oxalobacteraceae</taxon>
        <taxon>Collimonas</taxon>
    </lineage>
</organism>
<dbReference type="EMBL" id="JBANDC010000008">
    <property type="protein sequence ID" value="MEM4988269.1"/>
    <property type="molecule type" value="Genomic_DNA"/>
</dbReference>
<sequence>MKITIKVPKPRNPLVAPARARKAGAHAAHDPARRIRRIEKQNLNLLLSGRTRNGGDDG</sequence>
<comment type="caution">
    <text evidence="1">The sequence shown here is derived from an EMBL/GenBank/DDBJ whole genome shotgun (WGS) entry which is preliminary data.</text>
</comment>